<dbReference type="InterPro" id="IPR005145">
    <property type="entry name" value="Sua5_C"/>
</dbReference>
<feature type="binding site" evidence="13">
    <location>
        <position position="40"/>
    </location>
    <ligand>
        <name>L-threonine</name>
        <dbReference type="ChEBI" id="CHEBI:57926"/>
    </ligand>
</feature>
<feature type="binding site" evidence="13">
    <location>
        <position position="186"/>
    </location>
    <ligand>
        <name>L-threonine</name>
        <dbReference type="ChEBI" id="CHEBI:57926"/>
    </ligand>
</feature>
<keyword evidence="8 12" id="KW-0548">Nucleotidyltransferase</keyword>
<keyword evidence="9 12" id="KW-0547">Nucleotide-binding</keyword>
<sequence>MPRKVETTILKVDQKIDTKKIRTAAKAIQEGKLVAFPTETVYGLGANALEEKAVSRIFEAKGRPADNPLIVHIAEEDSVNILAKHVPENAGKLMEKFWPGPMTLIMPRSDLVPGVTTANLDTVAIRMPSHPVARALIEEANLPIAAPSANLSGMPSPTSARHVLDDLSGRIEVVIDGGKTGYGVESTVIDLSESIPTILRPGPLPVEELSKILGEVKISSIARAETPEEISEAKSPGMKHEHYSPKSEVLVVEGTPKRVISKIQEMATKYDREEKKVGILATEETAEKYEVGTVKVVGKRRKPETVAENLFRILREFDDEGIDIILAEGLETAGIGLAIMNRLRKAAGYNIVRVA</sequence>
<dbReference type="PANTHER" id="PTHR17490">
    <property type="entry name" value="SUA5"/>
    <property type="match status" value="1"/>
</dbReference>
<feature type="binding site" evidence="13">
    <location>
        <position position="243"/>
    </location>
    <ligand>
        <name>ATP</name>
        <dbReference type="ChEBI" id="CHEBI:30616"/>
    </ligand>
</feature>
<dbReference type="Pfam" id="PF03481">
    <property type="entry name" value="Sua5_C"/>
    <property type="match status" value="1"/>
</dbReference>
<dbReference type="EC" id="2.7.7.87" evidence="3 12"/>
<keyword evidence="17" id="KW-1185">Reference proteome</keyword>
<evidence type="ECO:0000256" key="5">
    <source>
        <dbReference type="ARBA" id="ARBA00022490"/>
    </source>
</evidence>
<evidence type="ECO:0000256" key="3">
    <source>
        <dbReference type="ARBA" id="ARBA00012584"/>
    </source>
</evidence>
<feature type="binding site" evidence="13">
    <location>
        <position position="63"/>
    </location>
    <ligand>
        <name>ATP</name>
        <dbReference type="ChEBI" id="CHEBI:30616"/>
    </ligand>
</feature>
<feature type="binding site" evidence="13">
    <location>
        <position position="67"/>
    </location>
    <ligand>
        <name>ATP</name>
        <dbReference type="ChEBI" id="CHEBI:30616"/>
    </ligand>
</feature>
<dbReference type="Gene3D" id="3.40.50.11030">
    <property type="entry name" value="Threonylcarbamoyl-AMP synthase, C-terminal domain"/>
    <property type="match status" value="1"/>
</dbReference>
<dbReference type="InterPro" id="IPR010923">
    <property type="entry name" value="T(6)A37_SUA5"/>
</dbReference>
<keyword evidence="6 12" id="KW-0808">Transferase</keyword>
<evidence type="ECO:0000256" key="2">
    <source>
        <dbReference type="ARBA" id="ARBA00007663"/>
    </source>
</evidence>
<dbReference type="GO" id="GO:0005737">
    <property type="term" value="C:cytoplasm"/>
    <property type="evidence" value="ECO:0007669"/>
    <property type="project" value="UniProtKB-SubCell"/>
</dbReference>
<dbReference type="InterPro" id="IPR050156">
    <property type="entry name" value="TC-AMP_synthase_SUA5"/>
</dbReference>
<feature type="region of interest" description="Disordered" evidence="14">
    <location>
        <begin position="227"/>
        <end position="246"/>
    </location>
</feature>
<evidence type="ECO:0000256" key="14">
    <source>
        <dbReference type="SAM" id="MobiDB-lite"/>
    </source>
</evidence>
<name>A0A133VHC1_9EURY</name>
<dbReference type="EMBL" id="LHYG01000032">
    <property type="protein sequence ID" value="KXB05837.1"/>
    <property type="molecule type" value="Genomic_DNA"/>
</dbReference>
<feature type="binding site" evidence="13">
    <location>
        <position position="200"/>
    </location>
    <ligand>
        <name>ATP</name>
        <dbReference type="ChEBI" id="CHEBI:30616"/>
    </ligand>
</feature>
<dbReference type="GO" id="GO:0000049">
    <property type="term" value="F:tRNA binding"/>
    <property type="evidence" value="ECO:0007669"/>
    <property type="project" value="TreeGrafter"/>
</dbReference>
<feature type="binding site" evidence="13">
    <location>
        <position position="146"/>
    </location>
    <ligand>
        <name>L-threonine</name>
        <dbReference type="ChEBI" id="CHEBI:57926"/>
    </ligand>
</feature>
<comment type="caution">
    <text evidence="16">The sequence shown here is derived from an EMBL/GenBank/DDBJ whole genome shotgun (WGS) entry which is preliminary data.</text>
</comment>
<feature type="binding site" evidence="13">
    <location>
        <position position="156"/>
    </location>
    <ligand>
        <name>ATP</name>
        <dbReference type="ChEBI" id="CHEBI:30616"/>
    </ligand>
</feature>
<dbReference type="SUPFAM" id="SSF55821">
    <property type="entry name" value="YrdC/RibB"/>
    <property type="match status" value="1"/>
</dbReference>
<evidence type="ECO:0000259" key="15">
    <source>
        <dbReference type="PROSITE" id="PS51163"/>
    </source>
</evidence>
<keyword evidence="7 12" id="KW-0819">tRNA processing</keyword>
<dbReference type="NCBIfam" id="TIGR00057">
    <property type="entry name" value="L-threonylcarbamoyladenylate synthase"/>
    <property type="match status" value="1"/>
</dbReference>
<organism evidence="16 17">
    <name type="scientific">candidate division MSBL1 archaeon SCGC-AAA382F02</name>
    <dbReference type="NCBI Taxonomy" id="1698282"/>
    <lineage>
        <taxon>Archaea</taxon>
        <taxon>Methanobacteriati</taxon>
        <taxon>Methanobacteriota</taxon>
        <taxon>candidate division MSBL1</taxon>
    </lineage>
</organism>
<evidence type="ECO:0000256" key="11">
    <source>
        <dbReference type="ARBA" id="ARBA00048366"/>
    </source>
</evidence>
<dbReference type="Gene3D" id="3.90.870.10">
    <property type="entry name" value="DHBP synthase"/>
    <property type="match status" value="1"/>
</dbReference>
<dbReference type="FunFam" id="3.40.50.11030:FF:000001">
    <property type="entry name" value="Threonylcarbamoyl-AMP synthase"/>
    <property type="match status" value="1"/>
</dbReference>
<dbReference type="GO" id="GO:0005524">
    <property type="term" value="F:ATP binding"/>
    <property type="evidence" value="ECO:0007669"/>
    <property type="project" value="UniProtKB-UniRule"/>
</dbReference>
<comment type="catalytic activity">
    <reaction evidence="11 12">
        <text>L-threonine + hydrogencarbonate + ATP = L-threonylcarbamoyladenylate + diphosphate + H2O</text>
        <dbReference type="Rhea" id="RHEA:36407"/>
        <dbReference type="ChEBI" id="CHEBI:15377"/>
        <dbReference type="ChEBI" id="CHEBI:17544"/>
        <dbReference type="ChEBI" id="CHEBI:30616"/>
        <dbReference type="ChEBI" id="CHEBI:33019"/>
        <dbReference type="ChEBI" id="CHEBI:57926"/>
        <dbReference type="ChEBI" id="CHEBI:73682"/>
        <dbReference type="EC" id="2.7.7.87"/>
    </reaction>
</comment>
<dbReference type="GO" id="GO:0006450">
    <property type="term" value="P:regulation of translational fidelity"/>
    <property type="evidence" value="ECO:0007669"/>
    <property type="project" value="TreeGrafter"/>
</dbReference>
<feature type="binding site" evidence="13">
    <location>
        <position position="122"/>
    </location>
    <ligand>
        <name>L-threonine</name>
        <dbReference type="ChEBI" id="CHEBI:57926"/>
    </ligand>
</feature>
<dbReference type="PANTHER" id="PTHR17490:SF16">
    <property type="entry name" value="THREONYLCARBAMOYL-AMP SYNTHASE"/>
    <property type="match status" value="1"/>
</dbReference>
<comment type="function">
    <text evidence="12">Required for the formation of a threonylcarbamoyl group on adenosine at position 37 (t(6)A37) in tRNAs that read codons beginning with adenine.</text>
</comment>
<evidence type="ECO:0000256" key="7">
    <source>
        <dbReference type="ARBA" id="ARBA00022694"/>
    </source>
</evidence>
<evidence type="ECO:0000256" key="6">
    <source>
        <dbReference type="ARBA" id="ARBA00022679"/>
    </source>
</evidence>
<dbReference type="Proteomes" id="UP000070491">
    <property type="component" value="Unassembled WGS sequence"/>
</dbReference>
<dbReference type="PATRIC" id="fig|1698282.3.peg.275"/>
<gene>
    <name evidence="16" type="ORF">AKJ53_01890</name>
</gene>
<dbReference type="PROSITE" id="PS51163">
    <property type="entry name" value="YRDC"/>
    <property type="match status" value="1"/>
</dbReference>
<keyword evidence="5 12" id="KW-0963">Cytoplasm</keyword>
<protein>
    <recommendedName>
        <fullName evidence="4 12">Threonylcarbamoyl-AMP synthase</fullName>
        <shortName evidence="12">TC-AMP synthase</shortName>
        <ecNumber evidence="3 12">2.7.7.87</ecNumber>
    </recommendedName>
    <alternativeName>
        <fullName evidence="12">L-threonylcarbamoyladenylate synthase</fullName>
    </alternativeName>
</protein>
<dbReference type="PIRSF" id="PIRSF004930">
    <property type="entry name" value="Tln_factor_SUA5"/>
    <property type="match status" value="1"/>
</dbReference>
<evidence type="ECO:0000256" key="1">
    <source>
        <dbReference type="ARBA" id="ARBA00004496"/>
    </source>
</evidence>
<dbReference type="InterPro" id="IPR038385">
    <property type="entry name" value="Sua5/YwlC_C"/>
</dbReference>
<feature type="domain" description="YrdC-like" evidence="15">
    <location>
        <begin position="18"/>
        <end position="204"/>
    </location>
</feature>
<evidence type="ECO:0000256" key="4">
    <source>
        <dbReference type="ARBA" id="ARBA00015492"/>
    </source>
</evidence>
<dbReference type="InterPro" id="IPR006070">
    <property type="entry name" value="Sua5-like_dom"/>
</dbReference>
<dbReference type="GO" id="GO:0061710">
    <property type="term" value="F:L-threonylcarbamoyladenylate synthase"/>
    <property type="evidence" value="ECO:0007669"/>
    <property type="project" value="UniProtKB-EC"/>
</dbReference>
<accession>A0A133VHC1</accession>
<evidence type="ECO:0000256" key="8">
    <source>
        <dbReference type="ARBA" id="ARBA00022695"/>
    </source>
</evidence>
<dbReference type="Pfam" id="PF01300">
    <property type="entry name" value="Sua5_yciO_yrdC"/>
    <property type="match status" value="1"/>
</dbReference>
<keyword evidence="10 12" id="KW-0067">ATP-binding</keyword>
<reference evidence="16 17" key="1">
    <citation type="journal article" date="2016" name="Sci. Rep.">
        <title>Metabolic traits of an uncultured archaeal lineage -MSBL1- from brine pools of the Red Sea.</title>
        <authorList>
            <person name="Mwirichia R."/>
            <person name="Alam I."/>
            <person name="Rashid M."/>
            <person name="Vinu M."/>
            <person name="Ba-Alawi W."/>
            <person name="Anthony Kamau A."/>
            <person name="Kamanda Ngugi D."/>
            <person name="Goker M."/>
            <person name="Klenk H.P."/>
            <person name="Bajic V."/>
            <person name="Stingl U."/>
        </authorList>
    </citation>
    <scope>NUCLEOTIDE SEQUENCE [LARGE SCALE GENOMIC DNA]</scope>
    <source>
        <strain evidence="16">SCGC-AAA382F02</strain>
    </source>
</reference>
<dbReference type="AlphaFoldDB" id="A0A133VHC1"/>
<evidence type="ECO:0000313" key="17">
    <source>
        <dbReference type="Proteomes" id="UP000070491"/>
    </source>
</evidence>
<evidence type="ECO:0000256" key="10">
    <source>
        <dbReference type="ARBA" id="ARBA00022840"/>
    </source>
</evidence>
<evidence type="ECO:0000256" key="12">
    <source>
        <dbReference type="PIRNR" id="PIRNR004930"/>
    </source>
</evidence>
<proteinExistence type="inferred from homology"/>
<evidence type="ECO:0000256" key="9">
    <source>
        <dbReference type="ARBA" id="ARBA00022741"/>
    </source>
</evidence>
<feature type="binding site" evidence="13">
    <location>
        <position position="148"/>
    </location>
    <ligand>
        <name>ATP</name>
        <dbReference type="ChEBI" id="CHEBI:30616"/>
    </ligand>
</feature>
<evidence type="ECO:0000313" key="16">
    <source>
        <dbReference type="EMBL" id="KXB05837.1"/>
    </source>
</evidence>
<evidence type="ECO:0000256" key="13">
    <source>
        <dbReference type="PIRSR" id="PIRSR004930-1"/>
    </source>
</evidence>
<dbReference type="FunFam" id="3.90.870.10:FF:000008">
    <property type="entry name" value="Threonylcarbamoyl-AMP synthase"/>
    <property type="match status" value="1"/>
</dbReference>
<dbReference type="GO" id="GO:0003725">
    <property type="term" value="F:double-stranded RNA binding"/>
    <property type="evidence" value="ECO:0007669"/>
    <property type="project" value="UniProtKB-UniRule"/>
</dbReference>
<dbReference type="GO" id="GO:0008033">
    <property type="term" value="P:tRNA processing"/>
    <property type="evidence" value="ECO:0007669"/>
    <property type="project" value="UniProtKB-KW"/>
</dbReference>
<feature type="binding site" evidence="13">
    <location>
        <position position="72"/>
    </location>
    <ligand>
        <name>L-threonine</name>
        <dbReference type="ChEBI" id="CHEBI:57926"/>
    </ligand>
</feature>
<dbReference type="InterPro" id="IPR017945">
    <property type="entry name" value="DHBP_synth_RibB-like_a/b_dom"/>
</dbReference>
<comment type="subcellular location">
    <subcellularLocation>
        <location evidence="1 12">Cytoplasm</location>
    </subcellularLocation>
</comment>
<feature type="binding site" evidence="13">
    <location>
        <position position="126"/>
    </location>
    <ligand>
        <name>L-threonine</name>
        <dbReference type="ChEBI" id="CHEBI:57926"/>
    </ligand>
</feature>
<comment type="similarity">
    <text evidence="2 12">Belongs to the SUA5 family.</text>
</comment>